<organism evidence="11 12">
    <name type="scientific">Pannonibacter phragmitetus</name>
    <dbReference type="NCBI Taxonomy" id="121719"/>
    <lineage>
        <taxon>Bacteria</taxon>
        <taxon>Pseudomonadati</taxon>
        <taxon>Pseudomonadota</taxon>
        <taxon>Alphaproteobacteria</taxon>
        <taxon>Hyphomicrobiales</taxon>
        <taxon>Stappiaceae</taxon>
        <taxon>Pannonibacter</taxon>
    </lineage>
</organism>
<feature type="transmembrane region" description="Helical" evidence="9">
    <location>
        <begin position="6"/>
        <end position="33"/>
    </location>
</feature>
<dbReference type="PROSITE" id="PS50109">
    <property type="entry name" value="HIS_KIN"/>
    <property type="match status" value="1"/>
</dbReference>
<proteinExistence type="predicted"/>
<dbReference type="InterPro" id="IPR003661">
    <property type="entry name" value="HisK_dim/P_dom"/>
</dbReference>
<gene>
    <name evidence="11" type="ORF">APZ00_17030</name>
</gene>
<evidence type="ECO:0000256" key="6">
    <source>
        <dbReference type="ARBA" id="ARBA00022777"/>
    </source>
</evidence>
<evidence type="ECO:0000256" key="1">
    <source>
        <dbReference type="ARBA" id="ARBA00000085"/>
    </source>
</evidence>
<keyword evidence="9" id="KW-1133">Transmembrane helix</keyword>
<keyword evidence="9" id="KW-0812">Transmembrane</keyword>
<accession>A0A0U2W7X0</accession>
<keyword evidence="9" id="KW-0472">Membrane</keyword>
<dbReference type="Gene3D" id="3.30.565.10">
    <property type="entry name" value="Histidine kinase-like ATPase, C-terminal domain"/>
    <property type="match status" value="1"/>
</dbReference>
<evidence type="ECO:0000256" key="8">
    <source>
        <dbReference type="ARBA" id="ARBA00023012"/>
    </source>
</evidence>
<evidence type="ECO:0000256" key="4">
    <source>
        <dbReference type="ARBA" id="ARBA00022679"/>
    </source>
</evidence>
<dbReference type="InterPro" id="IPR036097">
    <property type="entry name" value="HisK_dim/P_sf"/>
</dbReference>
<dbReference type="PRINTS" id="PR00344">
    <property type="entry name" value="BCTRLSENSOR"/>
</dbReference>
<dbReference type="SUPFAM" id="SSF47384">
    <property type="entry name" value="Homodimeric domain of signal transducing histidine kinase"/>
    <property type="match status" value="1"/>
</dbReference>
<dbReference type="InterPro" id="IPR004358">
    <property type="entry name" value="Sig_transdc_His_kin-like_C"/>
</dbReference>
<dbReference type="Pfam" id="PF00512">
    <property type="entry name" value="HisKA"/>
    <property type="match status" value="1"/>
</dbReference>
<dbReference type="SUPFAM" id="SSF55874">
    <property type="entry name" value="ATPase domain of HSP90 chaperone/DNA topoisomerase II/histidine kinase"/>
    <property type="match status" value="1"/>
</dbReference>
<evidence type="ECO:0000256" key="7">
    <source>
        <dbReference type="ARBA" id="ARBA00022840"/>
    </source>
</evidence>
<evidence type="ECO:0000313" key="12">
    <source>
        <dbReference type="Proteomes" id="UP000064921"/>
    </source>
</evidence>
<dbReference type="EC" id="2.7.13.3" evidence="2"/>
<dbReference type="Proteomes" id="UP000064921">
    <property type="component" value="Chromosome"/>
</dbReference>
<evidence type="ECO:0000313" key="11">
    <source>
        <dbReference type="EMBL" id="ALV28554.1"/>
    </source>
</evidence>
<feature type="domain" description="Histidine kinase" evidence="10">
    <location>
        <begin position="117"/>
        <end position="333"/>
    </location>
</feature>
<evidence type="ECO:0000256" key="5">
    <source>
        <dbReference type="ARBA" id="ARBA00022741"/>
    </source>
</evidence>
<dbReference type="SMART" id="SM00387">
    <property type="entry name" value="HATPase_c"/>
    <property type="match status" value="1"/>
</dbReference>
<dbReference type="InterPro" id="IPR005467">
    <property type="entry name" value="His_kinase_dom"/>
</dbReference>
<evidence type="ECO:0000259" key="10">
    <source>
        <dbReference type="PROSITE" id="PS50109"/>
    </source>
</evidence>
<sequence length="333" mass="35467">MLGLFMVIFVADTITDMEIAVAVFYVAVVLIAAGFLRTRGVLAVSAICVVLTIASLMFTRSGAYEAGVINCALSLCAIVITTYLALTKSSAILAEHEARAQLVRLARVNSLGELTASIAHEVNQPLTGVITSGNAGLRWLAAAPPNLPKAQQALKRIISDANRASSVVGRVRSLSKRAEPKAEWLNAVMIVNEIVALSRGELDQHNIVVRTHGDDDLPLVFADGVQIQQVMLNIILNAAEAMANTPEDQREIVIVVSRQDGRCVQFSIADNGCGISPDTVEGVFEAFQTTKPDGMGIGLAVSRSIVEAHGGRIWASPRRGGGAEFHFTLRGQS</sequence>
<evidence type="ECO:0000256" key="2">
    <source>
        <dbReference type="ARBA" id="ARBA00012438"/>
    </source>
</evidence>
<keyword evidence="6" id="KW-0418">Kinase</keyword>
<comment type="catalytic activity">
    <reaction evidence="1">
        <text>ATP + protein L-histidine = ADP + protein N-phospho-L-histidine.</text>
        <dbReference type="EC" id="2.7.13.3"/>
    </reaction>
</comment>
<dbReference type="GO" id="GO:0000155">
    <property type="term" value="F:phosphorelay sensor kinase activity"/>
    <property type="evidence" value="ECO:0007669"/>
    <property type="project" value="InterPro"/>
</dbReference>
<feature type="transmembrane region" description="Helical" evidence="9">
    <location>
        <begin position="40"/>
        <end position="58"/>
    </location>
</feature>
<dbReference type="AlphaFoldDB" id="A0A0U2W7X0"/>
<feature type="transmembrane region" description="Helical" evidence="9">
    <location>
        <begin position="64"/>
        <end position="86"/>
    </location>
</feature>
<dbReference type="SMART" id="SM00388">
    <property type="entry name" value="HisKA"/>
    <property type="match status" value="1"/>
</dbReference>
<evidence type="ECO:0000256" key="3">
    <source>
        <dbReference type="ARBA" id="ARBA00022553"/>
    </source>
</evidence>
<dbReference type="InterPro" id="IPR003594">
    <property type="entry name" value="HATPase_dom"/>
</dbReference>
<dbReference type="KEGG" id="pphr:APZ00_17030"/>
<dbReference type="STRING" id="121719.APZ00_17030"/>
<reference evidence="11 12" key="1">
    <citation type="submission" date="2015-10" db="EMBL/GenBank/DDBJ databases">
        <title>The world's first case of liver abscess caused by Pannonibacter phragmitetus.</title>
        <authorList>
            <person name="Ming D."/>
            <person name="Wang M."/>
            <person name="Zhou Y."/>
            <person name="Jiang T."/>
            <person name="Hu S."/>
        </authorList>
    </citation>
    <scope>NUCLEOTIDE SEQUENCE [LARGE SCALE GENOMIC DNA]</scope>
    <source>
        <strain evidence="11 12">31801</strain>
    </source>
</reference>
<dbReference type="Gene3D" id="1.10.287.130">
    <property type="match status" value="1"/>
</dbReference>
<dbReference type="PANTHER" id="PTHR43065">
    <property type="entry name" value="SENSOR HISTIDINE KINASE"/>
    <property type="match status" value="1"/>
</dbReference>
<keyword evidence="5" id="KW-0547">Nucleotide-binding</keyword>
<protein>
    <recommendedName>
        <fullName evidence="2">histidine kinase</fullName>
        <ecNumber evidence="2">2.7.13.3</ecNumber>
    </recommendedName>
</protein>
<keyword evidence="4" id="KW-0808">Transferase</keyword>
<keyword evidence="12" id="KW-1185">Reference proteome</keyword>
<keyword evidence="3" id="KW-0597">Phosphoprotein</keyword>
<dbReference type="Pfam" id="PF02518">
    <property type="entry name" value="HATPase_c"/>
    <property type="match status" value="1"/>
</dbReference>
<dbReference type="GO" id="GO:0005524">
    <property type="term" value="F:ATP binding"/>
    <property type="evidence" value="ECO:0007669"/>
    <property type="project" value="UniProtKB-KW"/>
</dbReference>
<keyword evidence="7" id="KW-0067">ATP-binding</keyword>
<dbReference type="InterPro" id="IPR036890">
    <property type="entry name" value="HATPase_C_sf"/>
</dbReference>
<dbReference type="PANTHER" id="PTHR43065:SF10">
    <property type="entry name" value="PEROXIDE STRESS-ACTIVATED HISTIDINE KINASE MAK3"/>
    <property type="match status" value="1"/>
</dbReference>
<evidence type="ECO:0000256" key="9">
    <source>
        <dbReference type="SAM" id="Phobius"/>
    </source>
</evidence>
<dbReference type="EMBL" id="CP013068">
    <property type="protein sequence ID" value="ALV28554.1"/>
    <property type="molecule type" value="Genomic_DNA"/>
</dbReference>
<keyword evidence="8" id="KW-0902">Two-component regulatory system</keyword>
<dbReference type="CDD" id="cd00082">
    <property type="entry name" value="HisKA"/>
    <property type="match status" value="1"/>
</dbReference>
<name>A0A0U2W7X0_9HYPH</name>